<feature type="compositionally biased region" description="Low complexity" evidence="1">
    <location>
        <begin position="48"/>
        <end position="71"/>
    </location>
</feature>
<keyword evidence="3" id="KW-1185">Reference proteome</keyword>
<evidence type="ECO:0000256" key="1">
    <source>
        <dbReference type="SAM" id="MobiDB-lite"/>
    </source>
</evidence>
<evidence type="ECO:0000313" key="3">
    <source>
        <dbReference type="Proteomes" id="UP001066276"/>
    </source>
</evidence>
<reference evidence="2" key="1">
    <citation type="journal article" date="2022" name="bioRxiv">
        <title>Sequencing and chromosome-scale assembly of the giantPleurodeles waltlgenome.</title>
        <authorList>
            <person name="Brown T."/>
            <person name="Elewa A."/>
            <person name="Iarovenko S."/>
            <person name="Subramanian E."/>
            <person name="Araus A.J."/>
            <person name="Petzold A."/>
            <person name="Susuki M."/>
            <person name="Suzuki K.-i.T."/>
            <person name="Hayashi T."/>
            <person name="Toyoda A."/>
            <person name="Oliveira C."/>
            <person name="Osipova E."/>
            <person name="Leigh N.D."/>
            <person name="Simon A."/>
            <person name="Yun M.H."/>
        </authorList>
    </citation>
    <scope>NUCLEOTIDE SEQUENCE</scope>
    <source>
        <strain evidence="2">20211129_DDA</strain>
        <tissue evidence="2">Liver</tissue>
    </source>
</reference>
<comment type="caution">
    <text evidence="2">The sequence shown here is derived from an EMBL/GenBank/DDBJ whole genome shotgun (WGS) entry which is preliminary data.</text>
</comment>
<dbReference type="AlphaFoldDB" id="A0AAV7SFS9"/>
<organism evidence="2 3">
    <name type="scientific">Pleurodeles waltl</name>
    <name type="common">Iberian ribbed newt</name>
    <dbReference type="NCBI Taxonomy" id="8319"/>
    <lineage>
        <taxon>Eukaryota</taxon>
        <taxon>Metazoa</taxon>
        <taxon>Chordata</taxon>
        <taxon>Craniata</taxon>
        <taxon>Vertebrata</taxon>
        <taxon>Euteleostomi</taxon>
        <taxon>Amphibia</taxon>
        <taxon>Batrachia</taxon>
        <taxon>Caudata</taxon>
        <taxon>Salamandroidea</taxon>
        <taxon>Salamandridae</taxon>
        <taxon>Pleurodelinae</taxon>
        <taxon>Pleurodeles</taxon>
    </lineage>
</organism>
<feature type="region of interest" description="Disordered" evidence="1">
    <location>
        <begin position="32"/>
        <end position="107"/>
    </location>
</feature>
<proteinExistence type="predicted"/>
<name>A0AAV7SFS9_PLEWA</name>
<protein>
    <submittedName>
        <fullName evidence="2">Uncharacterized protein</fullName>
    </submittedName>
</protein>
<sequence>MRGGCAETGAAHLARAISPYSAFTSSRAFPPLPARLSAAGVPPHQVWGAPRSSAGLSAGAAGARAGAPSAATDRRRDALPPPRKALWDHNNKPGVKAPREQGGTCSLDPPAVLNDCEACRVAVNPAANDAPFLGGRWRHLPLRRGPAPNLEYWTARRVHAG</sequence>
<evidence type="ECO:0000313" key="2">
    <source>
        <dbReference type="EMBL" id="KAJ1163030.1"/>
    </source>
</evidence>
<gene>
    <name evidence="2" type="ORF">NDU88_003493</name>
</gene>
<dbReference type="EMBL" id="JANPWB010000008">
    <property type="protein sequence ID" value="KAJ1163030.1"/>
    <property type="molecule type" value="Genomic_DNA"/>
</dbReference>
<dbReference type="Proteomes" id="UP001066276">
    <property type="component" value="Chromosome 4_2"/>
</dbReference>
<accession>A0AAV7SFS9</accession>